<comment type="catalytic activity">
    <reaction evidence="11 12">
        <text>ATP + H2O = ADP + phosphate + H(+)</text>
        <dbReference type="Rhea" id="RHEA:13065"/>
        <dbReference type="ChEBI" id="CHEBI:15377"/>
        <dbReference type="ChEBI" id="CHEBI:15378"/>
        <dbReference type="ChEBI" id="CHEBI:30616"/>
        <dbReference type="ChEBI" id="CHEBI:43474"/>
        <dbReference type="ChEBI" id="CHEBI:456216"/>
        <dbReference type="EC" id="5.6.2.4"/>
    </reaction>
</comment>
<dbReference type="NCBIfam" id="TIGR00595">
    <property type="entry name" value="priA"/>
    <property type="match status" value="1"/>
</dbReference>
<keyword evidence="6 12" id="KW-0347">Helicase</keyword>
<dbReference type="Proteomes" id="UP000012046">
    <property type="component" value="Unassembled WGS sequence"/>
</dbReference>
<keyword evidence="8 12" id="KW-0067">ATP-binding</keyword>
<dbReference type="Pfam" id="PF17764">
    <property type="entry name" value="PriA_3primeBD"/>
    <property type="match status" value="1"/>
</dbReference>
<comment type="catalytic activity">
    <reaction evidence="12">
        <text>Couples ATP hydrolysis with the unwinding of duplex DNA by translocating in the 3'-5' direction.</text>
        <dbReference type="EC" id="5.6.2.4"/>
    </reaction>
</comment>
<evidence type="ECO:0000256" key="10">
    <source>
        <dbReference type="ARBA" id="ARBA00023235"/>
    </source>
</evidence>
<feature type="binding site" evidence="12">
    <location>
        <position position="477"/>
    </location>
    <ligand>
        <name>Zn(2+)</name>
        <dbReference type="ChEBI" id="CHEBI:29105"/>
        <label>2</label>
    </ligand>
</feature>
<comment type="cofactor">
    <cofactor evidence="12">
        <name>Zn(2+)</name>
        <dbReference type="ChEBI" id="CHEBI:29105"/>
    </cofactor>
    <text evidence="12">Binds 2 zinc ions per subunit.</text>
</comment>
<dbReference type="PANTHER" id="PTHR30580:SF0">
    <property type="entry name" value="PRIMOSOMAL PROTEIN N"/>
    <property type="match status" value="1"/>
</dbReference>
<dbReference type="GO" id="GO:0006310">
    <property type="term" value="P:DNA recombination"/>
    <property type="evidence" value="ECO:0007669"/>
    <property type="project" value="InterPro"/>
</dbReference>
<dbReference type="Gene3D" id="3.40.1440.60">
    <property type="entry name" value="PriA, 3(prime) DNA-binding domain"/>
    <property type="match status" value="1"/>
</dbReference>
<evidence type="ECO:0000256" key="4">
    <source>
        <dbReference type="ARBA" id="ARBA00022741"/>
    </source>
</evidence>
<keyword evidence="10 12" id="KW-0413">Isomerase</keyword>
<evidence type="ECO:0000256" key="1">
    <source>
        <dbReference type="ARBA" id="ARBA00022515"/>
    </source>
</evidence>
<dbReference type="AlphaFoldDB" id="H3ZGH8"/>
<keyword evidence="15" id="KW-1185">Reference proteome</keyword>
<feature type="binding site" evidence="12">
    <location>
        <position position="492"/>
    </location>
    <ligand>
        <name>Zn(2+)</name>
        <dbReference type="ChEBI" id="CHEBI:29105"/>
        <label>2</label>
    </ligand>
</feature>
<proteinExistence type="inferred from homology"/>
<dbReference type="GO" id="GO:0043138">
    <property type="term" value="F:3'-5' DNA helicase activity"/>
    <property type="evidence" value="ECO:0007669"/>
    <property type="project" value="UniProtKB-EC"/>
</dbReference>
<dbReference type="GO" id="GO:0006302">
    <property type="term" value="P:double-strand break repair"/>
    <property type="evidence" value="ECO:0007669"/>
    <property type="project" value="InterPro"/>
</dbReference>
<keyword evidence="9 12" id="KW-0238">DNA-binding</keyword>
<dbReference type="InterPro" id="IPR040498">
    <property type="entry name" value="PriA_CRR"/>
</dbReference>
<name>H3ZGH8_9ALTE</name>
<dbReference type="GO" id="GO:0006269">
    <property type="term" value="P:DNA replication, synthesis of primer"/>
    <property type="evidence" value="ECO:0007669"/>
    <property type="project" value="UniProtKB-KW"/>
</dbReference>
<keyword evidence="1 12" id="KW-0639">Primosome</keyword>
<dbReference type="FunFam" id="3.40.50.300:FF:000489">
    <property type="entry name" value="Primosome assembly protein PriA"/>
    <property type="match status" value="1"/>
</dbReference>
<dbReference type="GO" id="GO:1990077">
    <property type="term" value="C:primosome complex"/>
    <property type="evidence" value="ECO:0007669"/>
    <property type="project" value="UniProtKB-UniRule"/>
</dbReference>
<dbReference type="InterPro" id="IPR001650">
    <property type="entry name" value="Helicase_C-like"/>
</dbReference>
<evidence type="ECO:0000256" key="8">
    <source>
        <dbReference type="ARBA" id="ARBA00022840"/>
    </source>
</evidence>
<comment type="function">
    <text evidence="12">Initiates the restart of stalled replication forks, which reloads the replicative helicase on sites other than the origin of replication. Recognizes and binds to abandoned replication forks and remodels them to uncover a helicase loading site. Promotes assembly of the primosome at these replication forks.</text>
</comment>
<comment type="similarity">
    <text evidence="12">Belongs to the helicase family. PriA subfamily.</text>
</comment>
<evidence type="ECO:0000313" key="15">
    <source>
        <dbReference type="Proteomes" id="UP000012046"/>
    </source>
</evidence>
<feature type="binding site" evidence="12">
    <location>
        <position position="465"/>
    </location>
    <ligand>
        <name>Zn(2+)</name>
        <dbReference type="ChEBI" id="CHEBI:29105"/>
        <label>1</label>
    </ligand>
</feature>
<accession>H3ZGH8</accession>
<reference evidence="14 15" key="1">
    <citation type="journal article" date="2012" name="J. Bacteriol.">
        <title>Genome Sequence of Extracellular-Protease-Producing Alishewanella jeotgali Isolated from Traditional Korean Fermented Seafood.</title>
        <authorList>
            <person name="Jung J."/>
            <person name="Chun J."/>
            <person name="Park W."/>
        </authorList>
    </citation>
    <scope>NUCLEOTIDE SEQUENCE [LARGE SCALE GENOMIC DNA]</scope>
    <source>
        <strain evidence="14 15">KCTC 22429</strain>
    </source>
</reference>
<feature type="binding site" evidence="12">
    <location>
        <position position="495"/>
    </location>
    <ligand>
        <name>Zn(2+)</name>
        <dbReference type="ChEBI" id="CHEBI:29105"/>
        <label>2</label>
    </ligand>
</feature>
<dbReference type="EMBL" id="AHTH01000040">
    <property type="protein sequence ID" value="EHR40335.1"/>
    <property type="molecule type" value="Genomic_DNA"/>
</dbReference>
<dbReference type="eggNOG" id="COG1198">
    <property type="taxonomic scope" value="Bacteria"/>
</dbReference>
<evidence type="ECO:0000256" key="2">
    <source>
        <dbReference type="ARBA" id="ARBA00022705"/>
    </source>
</evidence>
<dbReference type="InterPro" id="IPR027417">
    <property type="entry name" value="P-loop_NTPase"/>
</dbReference>
<dbReference type="GO" id="GO:0003677">
    <property type="term" value="F:DNA binding"/>
    <property type="evidence" value="ECO:0007669"/>
    <property type="project" value="UniProtKB-UniRule"/>
</dbReference>
<feature type="binding site" evidence="12">
    <location>
        <position position="468"/>
    </location>
    <ligand>
        <name>Zn(2+)</name>
        <dbReference type="ChEBI" id="CHEBI:29105"/>
        <label>1</label>
    </ligand>
</feature>
<dbReference type="InterPro" id="IPR042115">
    <property type="entry name" value="PriA_3primeBD_sf"/>
</dbReference>
<evidence type="ECO:0000256" key="7">
    <source>
        <dbReference type="ARBA" id="ARBA00022833"/>
    </source>
</evidence>
<dbReference type="SMART" id="SM00487">
    <property type="entry name" value="DEXDc"/>
    <property type="match status" value="1"/>
</dbReference>
<dbReference type="NCBIfam" id="NF004067">
    <property type="entry name" value="PRK05580.1-4"/>
    <property type="match status" value="1"/>
</dbReference>
<evidence type="ECO:0000259" key="13">
    <source>
        <dbReference type="PROSITE" id="PS51192"/>
    </source>
</evidence>
<dbReference type="Pfam" id="PF18319">
    <property type="entry name" value="Zn_ribbon_PriA"/>
    <property type="match status" value="1"/>
</dbReference>
<dbReference type="GO" id="GO:0016887">
    <property type="term" value="F:ATP hydrolysis activity"/>
    <property type="evidence" value="ECO:0007669"/>
    <property type="project" value="RHEA"/>
</dbReference>
<sequence length="758" mass="84231">MQPENQKSTDFCFTWQGARASLNLTPDFVAMEAAVTAIRVALPVPLRQHFDYLLPPELEVSIGCRVRVPFGKRELVGIVWQLAVKPDVSEQQLKPVLAVIDQTPVLPALLRQLLSFAADYYHHPLGEVLTAALPALLREGRPLADYLPRAYRLTDSGKAANPQSFSRSAKQAELWQALTTQALDEATVKSHYSGSALKQLMAKELVESFQTEIAPYHYQGLAEPALQLTADQALAVTAVNQAQGSFRPFLLEGVTGSGKTEVYLQLIPSLLELGQQILVLLPEIGLTPQTLERFSKRFRAPVLVWHSNLSDGERLNCWLQAASGSAAVVIGTRSALFLPFRKLGLIIIDEEHDLSLKQQDGFRYHARDLAIKRAALECCPILLGSATPSLESLYNCQQGRFTKLTLTARASGQAMPQLELVDLKQQVLQYGLAAQSIQQMQQQLKLGKQVMLFLNRRGFAPALSCQDCGWLTECQRCSAFTTYHKHSRQLVCHHCGATRAVPRQCGGCGSTRLAPVGQGTEQLEEHLSVLFPEVPVTRLDRDSTRRKGAFASLLAEIQQPGPRLILGTQMLAKGHHFPFVTLVVIVDVDGALYSADFRAPEQLGQLLTQVAGRAGRGHDKGKVLLQTQHPEHALLQDIMLNGYAAFARSALLERQQTLLPPCQYMALFRAEAHQSELCQQWLQQVASYCQQQPQVQQLGPLLSPLERRAGKYRWQLHLYAAQRPLLHQLLSQVLAEVSQWPLSRKIKWQLDVDALDLS</sequence>
<dbReference type="Pfam" id="PF18074">
    <property type="entry name" value="PriA_C"/>
    <property type="match status" value="1"/>
</dbReference>
<dbReference type="PROSITE" id="PS51192">
    <property type="entry name" value="HELICASE_ATP_BIND_1"/>
    <property type="match status" value="1"/>
</dbReference>
<evidence type="ECO:0000256" key="9">
    <source>
        <dbReference type="ARBA" id="ARBA00023125"/>
    </source>
</evidence>
<feature type="binding site" evidence="12">
    <location>
        <position position="474"/>
    </location>
    <ligand>
        <name>Zn(2+)</name>
        <dbReference type="ChEBI" id="CHEBI:29105"/>
        <label>2</label>
    </ligand>
</feature>
<dbReference type="SMART" id="SM00490">
    <property type="entry name" value="HELICc"/>
    <property type="match status" value="1"/>
</dbReference>
<keyword evidence="7 12" id="KW-0862">Zinc</keyword>
<dbReference type="InterPro" id="IPR014001">
    <property type="entry name" value="Helicase_ATP-bd"/>
</dbReference>
<organism evidence="14 15">
    <name type="scientific">Alishewanella jeotgali KCTC 22429</name>
    <dbReference type="NCBI Taxonomy" id="1129374"/>
    <lineage>
        <taxon>Bacteria</taxon>
        <taxon>Pseudomonadati</taxon>
        <taxon>Pseudomonadota</taxon>
        <taxon>Gammaproteobacteria</taxon>
        <taxon>Alteromonadales</taxon>
        <taxon>Alteromonadaceae</taxon>
        <taxon>Alishewanella</taxon>
    </lineage>
</organism>
<dbReference type="PANTHER" id="PTHR30580">
    <property type="entry name" value="PRIMOSOMAL PROTEIN N"/>
    <property type="match status" value="1"/>
</dbReference>
<keyword evidence="4 12" id="KW-0547">Nucleotide-binding</keyword>
<dbReference type="NCBIfam" id="NF004065">
    <property type="entry name" value="PRK05580.1-1"/>
    <property type="match status" value="1"/>
</dbReference>
<gene>
    <name evidence="12" type="primary">priA</name>
    <name evidence="14" type="ORF">AJE_12488</name>
</gene>
<evidence type="ECO:0000256" key="6">
    <source>
        <dbReference type="ARBA" id="ARBA00022806"/>
    </source>
</evidence>
<feature type="domain" description="Helicase ATP-binding" evidence="13">
    <location>
        <begin position="240"/>
        <end position="406"/>
    </location>
</feature>
<dbReference type="HAMAP" id="MF_00983">
    <property type="entry name" value="PriA"/>
    <property type="match status" value="1"/>
</dbReference>
<dbReference type="GO" id="GO:0008270">
    <property type="term" value="F:zinc ion binding"/>
    <property type="evidence" value="ECO:0007669"/>
    <property type="project" value="UniProtKB-UniRule"/>
</dbReference>
<evidence type="ECO:0000256" key="11">
    <source>
        <dbReference type="ARBA" id="ARBA00048988"/>
    </source>
</evidence>
<dbReference type="InterPro" id="IPR041222">
    <property type="entry name" value="PriA_3primeBD"/>
</dbReference>
<dbReference type="GO" id="GO:0006270">
    <property type="term" value="P:DNA replication initiation"/>
    <property type="evidence" value="ECO:0007669"/>
    <property type="project" value="TreeGrafter"/>
</dbReference>
<comment type="caution">
    <text evidence="14">The sequence shown here is derived from an EMBL/GenBank/DDBJ whole genome shotgun (WGS) entry which is preliminary data.</text>
</comment>
<dbReference type="InterPro" id="IPR041236">
    <property type="entry name" value="PriA_C"/>
</dbReference>
<dbReference type="FunFam" id="3.40.1440.60:FF:000001">
    <property type="entry name" value="Primosomal protein N"/>
    <property type="match status" value="1"/>
</dbReference>
<protein>
    <recommendedName>
        <fullName evidence="12">Replication restart protein PriA</fullName>
    </recommendedName>
    <alternativeName>
        <fullName evidence="12">ATP-dependent DNA helicase PriA</fullName>
        <ecNumber evidence="12">5.6.2.4</ecNumber>
    </alternativeName>
    <alternativeName>
        <fullName evidence="12">DNA 3'-5' helicase PriA</fullName>
    </alternativeName>
</protein>
<evidence type="ECO:0000256" key="3">
    <source>
        <dbReference type="ARBA" id="ARBA00022723"/>
    </source>
</evidence>
<dbReference type="GO" id="GO:0005524">
    <property type="term" value="F:ATP binding"/>
    <property type="evidence" value="ECO:0007669"/>
    <property type="project" value="UniProtKB-UniRule"/>
</dbReference>
<dbReference type="InterPro" id="IPR011545">
    <property type="entry name" value="DEAD/DEAH_box_helicase_dom"/>
</dbReference>
<keyword evidence="2 12" id="KW-0235">DNA replication</keyword>
<keyword evidence="3 12" id="KW-0479">Metal-binding</keyword>
<feature type="binding site" evidence="12">
    <location>
        <position position="508"/>
    </location>
    <ligand>
        <name>Zn(2+)</name>
        <dbReference type="ChEBI" id="CHEBI:29105"/>
        <label>1</label>
    </ligand>
</feature>
<dbReference type="Pfam" id="PF00270">
    <property type="entry name" value="DEAD"/>
    <property type="match status" value="1"/>
</dbReference>
<dbReference type="STRING" id="1129374.AJE_12488"/>
<evidence type="ECO:0000256" key="12">
    <source>
        <dbReference type="HAMAP-Rule" id="MF_00983"/>
    </source>
</evidence>
<dbReference type="InterPro" id="IPR005259">
    <property type="entry name" value="PriA"/>
</dbReference>
<keyword evidence="5 12" id="KW-0378">Hydrolase</keyword>
<evidence type="ECO:0000256" key="5">
    <source>
        <dbReference type="ARBA" id="ARBA00022801"/>
    </source>
</evidence>
<dbReference type="EC" id="5.6.2.4" evidence="12"/>
<dbReference type="CDD" id="cd17929">
    <property type="entry name" value="DEXHc_priA"/>
    <property type="match status" value="1"/>
</dbReference>
<comment type="subunit">
    <text evidence="12">Component of the replication restart primosome.</text>
</comment>
<dbReference type="SUPFAM" id="SSF52540">
    <property type="entry name" value="P-loop containing nucleoside triphosphate hydrolases"/>
    <property type="match status" value="2"/>
</dbReference>
<feature type="binding site" evidence="12">
    <location>
        <position position="505"/>
    </location>
    <ligand>
        <name>Zn(2+)</name>
        <dbReference type="ChEBI" id="CHEBI:29105"/>
        <label>1</label>
    </ligand>
</feature>
<evidence type="ECO:0000313" key="14">
    <source>
        <dbReference type="EMBL" id="EHR40335.1"/>
    </source>
</evidence>
<dbReference type="Gene3D" id="3.40.50.300">
    <property type="entry name" value="P-loop containing nucleotide triphosphate hydrolases"/>
    <property type="match status" value="2"/>
</dbReference>
<dbReference type="PATRIC" id="fig|1129374.4.peg.2477"/>